<feature type="compositionally biased region" description="Basic and acidic residues" evidence="16">
    <location>
        <begin position="620"/>
        <end position="636"/>
    </location>
</feature>
<dbReference type="GO" id="GO:0008270">
    <property type="term" value="F:zinc ion binding"/>
    <property type="evidence" value="ECO:0007669"/>
    <property type="project" value="UniProtKB-KW"/>
</dbReference>
<evidence type="ECO:0000259" key="18">
    <source>
        <dbReference type="PROSITE" id="PS50089"/>
    </source>
</evidence>
<evidence type="ECO:0000256" key="14">
    <source>
        <dbReference type="ARBA" id="ARBA00023136"/>
    </source>
</evidence>
<dbReference type="InterPro" id="IPR001841">
    <property type="entry name" value="Znf_RING"/>
</dbReference>
<gene>
    <name evidence="19" type="ORF">BCV70DRAFT_201584</name>
</gene>
<keyword evidence="13 17" id="KW-1133">Transmembrane helix</keyword>
<feature type="compositionally biased region" description="Polar residues" evidence="16">
    <location>
        <begin position="695"/>
        <end position="722"/>
    </location>
</feature>
<feature type="region of interest" description="Disordered" evidence="16">
    <location>
        <begin position="812"/>
        <end position="844"/>
    </location>
</feature>
<evidence type="ECO:0000256" key="11">
    <source>
        <dbReference type="ARBA" id="ARBA00022824"/>
    </source>
</evidence>
<dbReference type="InterPro" id="IPR058051">
    <property type="entry name" value="Znf_RING_synoviolin"/>
</dbReference>
<feature type="domain" description="RING-type" evidence="18">
    <location>
        <begin position="303"/>
        <end position="384"/>
    </location>
</feature>
<evidence type="ECO:0000256" key="15">
    <source>
        <dbReference type="PROSITE-ProRule" id="PRU00175"/>
    </source>
</evidence>
<dbReference type="STRING" id="1882483.A0A317XLW7"/>
<feature type="compositionally biased region" description="Polar residues" evidence="16">
    <location>
        <begin position="512"/>
        <end position="523"/>
    </location>
</feature>
<evidence type="ECO:0000256" key="1">
    <source>
        <dbReference type="ARBA" id="ARBA00000900"/>
    </source>
</evidence>
<feature type="compositionally biased region" description="Polar residues" evidence="16">
    <location>
        <begin position="321"/>
        <end position="334"/>
    </location>
</feature>
<dbReference type="GO" id="GO:0061630">
    <property type="term" value="F:ubiquitin protein ligase activity"/>
    <property type="evidence" value="ECO:0007669"/>
    <property type="project" value="UniProtKB-EC"/>
</dbReference>
<feature type="compositionally biased region" description="Low complexity" evidence="16">
    <location>
        <begin position="429"/>
        <end position="459"/>
    </location>
</feature>
<evidence type="ECO:0000256" key="17">
    <source>
        <dbReference type="SAM" id="Phobius"/>
    </source>
</evidence>
<feature type="compositionally biased region" description="Low complexity" evidence="16">
    <location>
        <begin position="488"/>
        <end position="511"/>
    </location>
</feature>
<evidence type="ECO:0000256" key="16">
    <source>
        <dbReference type="SAM" id="MobiDB-lite"/>
    </source>
</evidence>
<feature type="transmembrane region" description="Helical" evidence="17">
    <location>
        <begin position="151"/>
        <end position="175"/>
    </location>
</feature>
<dbReference type="EC" id="2.3.2.27" evidence="5"/>
<comment type="catalytic activity">
    <reaction evidence="1">
        <text>S-ubiquitinyl-[E2 ubiquitin-conjugating enzyme]-L-cysteine + [acceptor protein]-L-lysine = [E2 ubiquitin-conjugating enzyme]-L-cysteine + N(6)-ubiquitinyl-[acceptor protein]-L-lysine.</text>
        <dbReference type="EC" id="2.3.2.27"/>
    </reaction>
</comment>
<feature type="transmembrane region" description="Helical" evidence="17">
    <location>
        <begin position="113"/>
        <end position="131"/>
    </location>
</feature>
<evidence type="ECO:0000256" key="13">
    <source>
        <dbReference type="ARBA" id="ARBA00022989"/>
    </source>
</evidence>
<keyword evidence="7 17" id="KW-0812">Transmembrane</keyword>
<keyword evidence="12" id="KW-0862">Zinc</keyword>
<dbReference type="SUPFAM" id="SSF57850">
    <property type="entry name" value="RING/U-box"/>
    <property type="match status" value="1"/>
</dbReference>
<feature type="region of interest" description="Disordered" evidence="16">
    <location>
        <begin position="314"/>
        <end position="351"/>
    </location>
</feature>
<organism evidence="19 20">
    <name type="scientific">Testicularia cyperi</name>
    <dbReference type="NCBI Taxonomy" id="1882483"/>
    <lineage>
        <taxon>Eukaryota</taxon>
        <taxon>Fungi</taxon>
        <taxon>Dikarya</taxon>
        <taxon>Basidiomycota</taxon>
        <taxon>Ustilaginomycotina</taxon>
        <taxon>Ustilaginomycetes</taxon>
        <taxon>Ustilaginales</taxon>
        <taxon>Anthracoideaceae</taxon>
        <taxon>Testicularia</taxon>
    </lineage>
</organism>
<dbReference type="PANTHER" id="PTHR22763:SF184">
    <property type="entry name" value="E3 UBIQUITIN-PROTEIN LIGASE SYNOVIOLIN"/>
    <property type="match status" value="1"/>
</dbReference>
<name>A0A317XLW7_9BASI</name>
<keyword evidence="11" id="KW-0256">Endoplasmic reticulum</keyword>
<dbReference type="GO" id="GO:0043161">
    <property type="term" value="P:proteasome-mediated ubiquitin-dependent protein catabolic process"/>
    <property type="evidence" value="ECO:0007669"/>
    <property type="project" value="TreeGrafter"/>
</dbReference>
<keyword evidence="10" id="KW-0833">Ubl conjugation pathway</keyword>
<dbReference type="InterPro" id="IPR057992">
    <property type="entry name" value="TPR_SYVN1_N"/>
</dbReference>
<dbReference type="Pfam" id="PF13639">
    <property type="entry name" value="zf-RING_2"/>
    <property type="match status" value="1"/>
</dbReference>
<reference evidence="19 20" key="1">
    <citation type="journal article" date="2018" name="Mol. Biol. Evol.">
        <title>Broad Genomic Sampling Reveals a Smut Pathogenic Ancestry of the Fungal Clade Ustilaginomycotina.</title>
        <authorList>
            <person name="Kijpornyongpan T."/>
            <person name="Mondo S.J."/>
            <person name="Barry K."/>
            <person name="Sandor L."/>
            <person name="Lee J."/>
            <person name="Lipzen A."/>
            <person name="Pangilinan J."/>
            <person name="LaButti K."/>
            <person name="Hainaut M."/>
            <person name="Henrissat B."/>
            <person name="Grigoriev I.V."/>
            <person name="Spatafora J.W."/>
            <person name="Aime M.C."/>
        </authorList>
    </citation>
    <scope>NUCLEOTIDE SEQUENCE [LARGE SCALE GENOMIC DNA]</scope>
    <source>
        <strain evidence="19 20">MCA 3645</strain>
    </source>
</reference>
<sequence>MPAPFAAAITPQRVLLYGLFSTGSALGVVFRAFRERSNFYSATIFLGRSNGCLLVLLNFLLCLALLFGRILQQVFFGALRPIEIEHLYERSWYSLVGTLLGISIFRDDFDISFVLLFGTLLFLKAFHWLSADRVEFMEQSPSVSRLFHVRMCSILSTLLFVDLFLVAFAVEILLIKRAKVGVMILFASEFMILTASLCSTIAKYGINCIDLSYQEPWEAKSMYIFYIDLVHDAVRLVTHTFFFALLTKWYGIPLSLIHDLYVTGRSCAIKIRDLVRYRKATKNMETKYPDATALELRNTDGTCIICREDMVARSQDPDSARTPTDQTDANTGSDAVNGAPTMANSSSSSGGLNMVPKKLPCGHIFHFHCLRSWLERQQSCPTCRRTVLDEGPQTTTPMPPPVQPVRAAAPQPGAVPPPPGTRPLPNQDPSASAAGAASGSPHISGASSSSGQATGQTAAETTFDQRLQGFLHKLQSDLRRVREQGDLSAQRAGSASRRASPGRYSGRSGYATPTQIPANSVGSNVHPGRHGPSSSSWPGHQNGFLPAPAPPGPWPTANYGGFGSQLGSYPDHVLAAAGGGVSGLWMPPPPSSLYLRGRRPERHSAPPHSAPPAEGAQAARDTRSRADPKGKARAVDLENASEAVAAMDTGSSPSPSQEAETASADPLDPREAIRLATLRRFGGVAGTGAPAVHESGSTQKATASNTTLGTDGPAESTSSSPPGSKMGLIPLFNTSAVPSALQGLSYPLISERGLPSGPSSALPTAAGQGQSDQEVLADKRAKVQSQILMLTDLHTRIDSLIDHLAGVLDAVAPDASDPSAPISTASAQPSESAPVDSNTTTAET</sequence>
<evidence type="ECO:0000256" key="6">
    <source>
        <dbReference type="ARBA" id="ARBA00022679"/>
    </source>
</evidence>
<feature type="transmembrane region" description="Helical" evidence="17">
    <location>
        <begin position="182"/>
        <end position="202"/>
    </location>
</feature>
<dbReference type="EMBL" id="KZ819197">
    <property type="protein sequence ID" value="PWY98792.1"/>
    <property type="molecule type" value="Genomic_DNA"/>
</dbReference>
<feature type="compositionally biased region" description="Polar residues" evidence="16">
    <location>
        <begin position="649"/>
        <end position="660"/>
    </location>
</feature>
<keyword evidence="9 15" id="KW-0863">Zinc-finger</keyword>
<evidence type="ECO:0000256" key="9">
    <source>
        <dbReference type="ARBA" id="ARBA00022771"/>
    </source>
</evidence>
<dbReference type="PROSITE" id="PS50089">
    <property type="entry name" value="ZF_RING_2"/>
    <property type="match status" value="1"/>
</dbReference>
<keyword evidence="20" id="KW-1185">Reference proteome</keyword>
<keyword evidence="6" id="KW-0808">Transferase</keyword>
<dbReference type="AlphaFoldDB" id="A0A317XLW7"/>
<evidence type="ECO:0000256" key="7">
    <source>
        <dbReference type="ARBA" id="ARBA00022692"/>
    </source>
</evidence>
<feature type="region of interest" description="Disordered" evidence="16">
    <location>
        <begin position="391"/>
        <end position="459"/>
    </location>
</feature>
<evidence type="ECO:0000256" key="8">
    <source>
        <dbReference type="ARBA" id="ARBA00022723"/>
    </source>
</evidence>
<feature type="region of interest" description="Disordered" evidence="16">
    <location>
        <begin position="482"/>
        <end position="552"/>
    </location>
</feature>
<dbReference type="Pfam" id="PF25563">
    <property type="entry name" value="TPR_SYVN1_N"/>
    <property type="match status" value="1"/>
</dbReference>
<comment type="subcellular location">
    <subcellularLocation>
        <location evidence="2">Endoplasmic reticulum membrane</location>
        <topology evidence="2">Multi-pass membrane protein</topology>
    </subcellularLocation>
</comment>
<feature type="region of interest" description="Disordered" evidence="16">
    <location>
        <begin position="592"/>
        <end position="669"/>
    </location>
</feature>
<feature type="compositionally biased region" description="Polar residues" evidence="16">
    <location>
        <begin position="342"/>
        <end position="351"/>
    </location>
</feature>
<dbReference type="InParanoid" id="A0A317XLW7"/>
<comment type="similarity">
    <text evidence="4">Belongs to the HRD1 family.</text>
</comment>
<dbReference type="GO" id="GO:0036503">
    <property type="term" value="P:ERAD pathway"/>
    <property type="evidence" value="ECO:0007669"/>
    <property type="project" value="TreeGrafter"/>
</dbReference>
<evidence type="ECO:0000256" key="4">
    <source>
        <dbReference type="ARBA" id="ARBA00010089"/>
    </source>
</evidence>
<dbReference type="GO" id="GO:0005789">
    <property type="term" value="C:endoplasmic reticulum membrane"/>
    <property type="evidence" value="ECO:0007669"/>
    <property type="project" value="UniProtKB-SubCell"/>
</dbReference>
<protein>
    <recommendedName>
        <fullName evidence="5">RING-type E3 ubiquitin transferase</fullName>
        <ecNumber evidence="5">2.3.2.27</ecNumber>
    </recommendedName>
</protein>
<feature type="transmembrane region" description="Helical" evidence="17">
    <location>
        <begin position="14"/>
        <end position="33"/>
    </location>
</feature>
<evidence type="ECO:0000313" key="19">
    <source>
        <dbReference type="EMBL" id="PWY98792.1"/>
    </source>
</evidence>
<dbReference type="InterPro" id="IPR050731">
    <property type="entry name" value="HRD1_E3_ubiq-ligases"/>
</dbReference>
<dbReference type="Proteomes" id="UP000246740">
    <property type="component" value="Unassembled WGS sequence"/>
</dbReference>
<feature type="region of interest" description="Disordered" evidence="16">
    <location>
        <begin position="686"/>
        <end position="727"/>
    </location>
</feature>
<feature type="transmembrane region" description="Helical" evidence="17">
    <location>
        <begin position="91"/>
        <end position="106"/>
    </location>
</feature>
<feature type="compositionally biased region" description="Polar residues" evidence="16">
    <location>
        <begin position="828"/>
        <end position="844"/>
    </location>
</feature>
<keyword evidence="14 17" id="KW-0472">Membrane</keyword>
<dbReference type="Gene3D" id="3.30.40.10">
    <property type="entry name" value="Zinc/RING finger domain, C3HC4 (zinc finger)"/>
    <property type="match status" value="1"/>
</dbReference>
<dbReference type="OrthoDB" id="7759664at2759"/>
<evidence type="ECO:0000256" key="3">
    <source>
        <dbReference type="ARBA" id="ARBA00004906"/>
    </source>
</evidence>
<dbReference type="PANTHER" id="PTHR22763">
    <property type="entry name" value="RING ZINC FINGER PROTEIN"/>
    <property type="match status" value="1"/>
</dbReference>
<dbReference type="CDD" id="cd16479">
    <property type="entry name" value="RING-H2_synoviolin"/>
    <property type="match status" value="1"/>
</dbReference>
<feature type="region of interest" description="Disordered" evidence="16">
    <location>
        <begin position="752"/>
        <end position="776"/>
    </location>
</feature>
<accession>A0A317XLW7</accession>
<feature type="transmembrane region" description="Helical" evidence="17">
    <location>
        <begin position="53"/>
        <end position="71"/>
    </location>
</feature>
<dbReference type="InterPro" id="IPR013083">
    <property type="entry name" value="Znf_RING/FYVE/PHD"/>
</dbReference>
<evidence type="ECO:0000256" key="12">
    <source>
        <dbReference type="ARBA" id="ARBA00022833"/>
    </source>
</evidence>
<feature type="compositionally biased region" description="Polar residues" evidence="16">
    <location>
        <begin position="757"/>
        <end position="773"/>
    </location>
</feature>
<feature type="compositionally biased region" description="Pro residues" evidence="16">
    <location>
        <begin position="413"/>
        <end position="422"/>
    </location>
</feature>
<evidence type="ECO:0000256" key="2">
    <source>
        <dbReference type="ARBA" id="ARBA00004477"/>
    </source>
</evidence>
<comment type="pathway">
    <text evidence="3">Protein modification; protein ubiquitination.</text>
</comment>
<keyword evidence="8" id="KW-0479">Metal-binding</keyword>
<evidence type="ECO:0000313" key="20">
    <source>
        <dbReference type="Proteomes" id="UP000246740"/>
    </source>
</evidence>
<dbReference type="SMART" id="SM00184">
    <property type="entry name" value="RING"/>
    <property type="match status" value="1"/>
</dbReference>
<evidence type="ECO:0000256" key="10">
    <source>
        <dbReference type="ARBA" id="ARBA00022786"/>
    </source>
</evidence>
<proteinExistence type="inferred from homology"/>
<evidence type="ECO:0000256" key="5">
    <source>
        <dbReference type="ARBA" id="ARBA00012483"/>
    </source>
</evidence>
<feature type="compositionally biased region" description="Low complexity" evidence="16">
    <location>
        <begin position="812"/>
        <end position="827"/>
    </location>
</feature>